<gene>
    <name evidence="2" type="ORF">F0562_018651</name>
</gene>
<sequence length="125" mass="14221">MGSEYNPSKPHYNISMSKRTRKPLNLGKEANGNPLEDCSLEKESFEKDIEGVEEKSGNEEGEEIISDHKSLKQLMINGDGEGSKGRSSLGQHFTKEEEKQLQVVVKQHEESLDGVKFKRMIMQRR</sequence>
<accession>A0A5J4ZE25</accession>
<name>A0A5J4ZE25_9ASTE</name>
<evidence type="ECO:0000313" key="3">
    <source>
        <dbReference type="Proteomes" id="UP000325577"/>
    </source>
</evidence>
<dbReference type="OrthoDB" id="1928482at2759"/>
<evidence type="ECO:0000313" key="2">
    <source>
        <dbReference type="EMBL" id="KAA8515738.1"/>
    </source>
</evidence>
<reference evidence="2 3" key="1">
    <citation type="submission" date="2019-09" db="EMBL/GenBank/DDBJ databases">
        <title>A chromosome-level genome assembly of the Chinese tupelo Nyssa sinensis.</title>
        <authorList>
            <person name="Yang X."/>
            <person name="Kang M."/>
            <person name="Yang Y."/>
            <person name="Xiong H."/>
            <person name="Wang M."/>
            <person name="Zhang Z."/>
            <person name="Wang Z."/>
            <person name="Wu H."/>
            <person name="Ma T."/>
            <person name="Liu J."/>
            <person name="Xi Z."/>
        </authorList>
    </citation>
    <scope>NUCLEOTIDE SEQUENCE [LARGE SCALE GENOMIC DNA]</scope>
    <source>
        <strain evidence="2">J267</strain>
        <tissue evidence="2">Leaf</tissue>
    </source>
</reference>
<feature type="region of interest" description="Disordered" evidence="1">
    <location>
        <begin position="1"/>
        <end position="37"/>
    </location>
</feature>
<dbReference type="AlphaFoldDB" id="A0A5J4ZE25"/>
<dbReference type="EMBL" id="CM018052">
    <property type="protein sequence ID" value="KAA8515738.1"/>
    <property type="molecule type" value="Genomic_DNA"/>
</dbReference>
<protein>
    <submittedName>
        <fullName evidence="2">Uncharacterized protein</fullName>
    </submittedName>
</protein>
<organism evidence="2 3">
    <name type="scientific">Nyssa sinensis</name>
    <dbReference type="NCBI Taxonomy" id="561372"/>
    <lineage>
        <taxon>Eukaryota</taxon>
        <taxon>Viridiplantae</taxon>
        <taxon>Streptophyta</taxon>
        <taxon>Embryophyta</taxon>
        <taxon>Tracheophyta</taxon>
        <taxon>Spermatophyta</taxon>
        <taxon>Magnoliopsida</taxon>
        <taxon>eudicotyledons</taxon>
        <taxon>Gunneridae</taxon>
        <taxon>Pentapetalae</taxon>
        <taxon>asterids</taxon>
        <taxon>Cornales</taxon>
        <taxon>Nyssaceae</taxon>
        <taxon>Nyssa</taxon>
    </lineage>
</organism>
<keyword evidence="3" id="KW-1185">Reference proteome</keyword>
<dbReference type="Proteomes" id="UP000325577">
    <property type="component" value="Linkage Group LG9"/>
</dbReference>
<evidence type="ECO:0000256" key="1">
    <source>
        <dbReference type="SAM" id="MobiDB-lite"/>
    </source>
</evidence>
<proteinExistence type="predicted"/>